<accession>A0A6I3S9D2</accession>
<evidence type="ECO:0000313" key="1">
    <source>
        <dbReference type="EMBL" id="MTU43604.1"/>
    </source>
</evidence>
<dbReference type="Gene3D" id="1.10.275.10">
    <property type="entry name" value="Fumarase/aspartase (N-terminal domain)"/>
    <property type="match status" value="1"/>
</dbReference>
<dbReference type="AlphaFoldDB" id="A0A6I3S9D2"/>
<dbReference type="RefSeq" id="WP_118631861.1">
    <property type="nucleotide sequence ID" value="NZ_CAJUON010000008.1"/>
</dbReference>
<organism evidence="1 2">
    <name type="scientific">Parasutterella excrementihominis</name>
    <dbReference type="NCBI Taxonomy" id="487175"/>
    <lineage>
        <taxon>Bacteria</taxon>
        <taxon>Pseudomonadati</taxon>
        <taxon>Pseudomonadota</taxon>
        <taxon>Betaproteobacteria</taxon>
        <taxon>Burkholderiales</taxon>
        <taxon>Sutterellaceae</taxon>
        <taxon>Parasutterella</taxon>
    </lineage>
</organism>
<comment type="caution">
    <text evidence="1">The sequence shown here is derived from an EMBL/GenBank/DDBJ whole genome shotgun (WGS) entry which is preliminary data.</text>
</comment>
<keyword evidence="1" id="KW-0456">Lyase</keyword>
<dbReference type="InterPro" id="IPR024083">
    <property type="entry name" value="Fumarase/histidase_N"/>
</dbReference>
<evidence type="ECO:0000313" key="2">
    <source>
        <dbReference type="Proteomes" id="UP000462362"/>
    </source>
</evidence>
<dbReference type="InterPro" id="IPR008948">
    <property type="entry name" value="L-Aspartase-like"/>
</dbReference>
<gene>
    <name evidence="1" type="ORF">GMD42_08195</name>
</gene>
<dbReference type="Proteomes" id="UP000462362">
    <property type="component" value="Unassembled WGS sequence"/>
</dbReference>
<name>A0A6I3S9D2_9BURK</name>
<sequence length="547" mass="59180">MKTLKLSACVIAIFAAMNANAVELNGKNLTQQDAWAIAEGAPVSIAPEAMNRVQKSYDLVLDAAKNGREIYGLTVGVGLNKDHKVLSANGELSDEVKAASRRFNYSTLRSHSVAAGPILDPKLVRLAMAIRLNTLLNGGSGVQPRVAELYAEFLNKGVTPVIPTKGSLGDADITLASHVGSAMIGEWKVLVDGKEVPAAEALKAKNIKPLIPEGKDALGILSNSSVAMALTMDAAKAMGQILKVSPIVYGISLEGLNGNVAPFLSQTTAFHPFPGLQEKAKELREVLAGSYLWKKDPSRRLQDPLSFRTTVYTLSEAQNALNDLNKVIDVQINSSDDNPGVMVNADKADTQYDQVAQYFIKTPKAEGAIIPTANFEVLPVALAVQRATVALGHVGHNAVQRTMRLDEPAFTDLSRYLAAKDNLGHAFGATEDTLVSIYAENIDLANPVSLDSFPVEGNIEDSASNLPRAAQRLKRATDNTFLVLSMELLHNTQAADLRKMQNKNFKMSPATEKLYKAYRVNSPFVDQDRIYTIDLQNGDELLKNYQP</sequence>
<dbReference type="CDD" id="cd00332">
    <property type="entry name" value="PAL-HAL"/>
    <property type="match status" value="1"/>
</dbReference>
<dbReference type="InterPro" id="IPR001106">
    <property type="entry name" value="Aromatic_Lyase"/>
</dbReference>
<dbReference type="SUPFAM" id="SSF48557">
    <property type="entry name" value="L-aspartase-like"/>
    <property type="match status" value="1"/>
</dbReference>
<dbReference type="Pfam" id="PF00221">
    <property type="entry name" value="Lyase_aromatic"/>
    <property type="match status" value="1"/>
</dbReference>
<proteinExistence type="predicted"/>
<protein>
    <submittedName>
        <fullName evidence="1">Histidine ammonia-lyase</fullName>
    </submittedName>
</protein>
<reference evidence="1 2" key="1">
    <citation type="journal article" date="2019" name="Nat. Med.">
        <title>A library of human gut bacterial isolates paired with longitudinal multiomics data enables mechanistic microbiome research.</title>
        <authorList>
            <person name="Poyet M."/>
            <person name="Groussin M."/>
            <person name="Gibbons S.M."/>
            <person name="Avila-Pacheco J."/>
            <person name="Jiang X."/>
            <person name="Kearney S.M."/>
            <person name="Perrotta A.R."/>
            <person name="Berdy B."/>
            <person name="Zhao S."/>
            <person name="Lieberman T.D."/>
            <person name="Swanson P.K."/>
            <person name="Smith M."/>
            <person name="Roesemann S."/>
            <person name="Alexander J.E."/>
            <person name="Rich S.A."/>
            <person name="Livny J."/>
            <person name="Vlamakis H."/>
            <person name="Clish C."/>
            <person name="Bullock K."/>
            <person name="Deik A."/>
            <person name="Scott J."/>
            <person name="Pierce K.A."/>
            <person name="Xavier R.J."/>
            <person name="Alm E.J."/>
        </authorList>
    </citation>
    <scope>NUCLEOTIDE SEQUENCE [LARGE SCALE GENOMIC DNA]</scope>
    <source>
        <strain evidence="1 2">BIOML-A2</strain>
    </source>
</reference>
<dbReference type="EMBL" id="WNCL01000023">
    <property type="protein sequence ID" value="MTU43604.1"/>
    <property type="molecule type" value="Genomic_DNA"/>
</dbReference>
<dbReference type="PANTHER" id="PTHR10362">
    <property type="entry name" value="HISTIDINE AMMONIA-LYASE"/>
    <property type="match status" value="1"/>
</dbReference>
<dbReference type="Gene3D" id="1.20.200.10">
    <property type="entry name" value="Fumarase/aspartase (Central domain)"/>
    <property type="match status" value="1"/>
</dbReference>
<dbReference type="GO" id="GO:0016841">
    <property type="term" value="F:ammonia-lyase activity"/>
    <property type="evidence" value="ECO:0007669"/>
    <property type="project" value="UniProtKB-ARBA"/>
</dbReference>